<evidence type="ECO:0000256" key="3">
    <source>
        <dbReference type="ARBA" id="ARBA00022692"/>
    </source>
</evidence>
<dbReference type="InterPro" id="IPR014320">
    <property type="entry name" value="Phageshock_PspC"/>
</dbReference>
<dbReference type="GO" id="GO:0005886">
    <property type="term" value="C:plasma membrane"/>
    <property type="evidence" value="ECO:0007669"/>
    <property type="project" value="UniProtKB-SubCell"/>
</dbReference>
<keyword evidence="2" id="KW-1003">Cell membrane</keyword>
<keyword evidence="5 6" id="KW-0472">Membrane</keyword>
<dbReference type="AlphaFoldDB" id="A0A255YNA5"/>
<dbReference type="InterPro" id="IPR007168">
    <property type="entry name" value="Phageshock_PspC_N"/>
</dbReference>
<sequence length="126" mass="14407">MSESRTRFYLDKRNGKFLGVCAGIADFFGWDVTLVRAALAVGIVMGGGALIPAYFVVAWIANAKPNSLYDEAPERVEFWRDVRVAPKRTLRDVNAQFRDADRRLRDLEYHLTSESRQLADEIEKLR</sequence>
<dbReference type="EMBL" id="NOXT01000100">
    <property type="protein sequence ID" value="OYQ30658.1"/>
    <property type="molecule type" value="Genomic_DNA"/>
</dbReference>
<name>A0A255YNA5_9SPHN</name>
<keyword evidence="4 6" id="KW-1133">Transmembrane helix</keyword>
<dbReference type="RefSeq" id="WP_094473309.1">
    <property type="nucleotide sequence ID" value="NZ_NOXT01000100.1"/>
</dbReference>
<comment type="subcellular location">
    <subcellularLocation>
        <location evidence="1">Cell membrane</location>
        <topology evidence="1">Single-pass membrane protein</topology>
    </subcellularLocation>
</comment>
<dbReference type="PANTHER" id="PTHR33885:SF3">
    <property type="entry name" value="PHAGE SHOCK PROTEIN C"/>
    <property type="match status" value="1"/>
</dbReference>
<proteinExistence type="predicted"/>
<dbReference type="Pfam" id="PF04024">
    <property type="entry name" value="PspC"/>
    <property type="match status" value="1"/>
</dbReference>
<dbReference type="Proteomes" id="UP000216991">
    <property type="component" value="Unassembled WGS sequence"/>
</dbReference>
<accession>A0A255YNA5</accession>
<keyword evidence="3 6" id="KW-0812">Transmembrane</keyword>
<dbReference type="NCBIfam" id="TIGR02978">
    <property type="entry name" value="phageshock_pspC"/>
    <property type="match status" value="1"/>
</dbReference>
<dbReference type="PANTHER" id="PTHR33885">
    <property type="entry name" value="PHAGE SHOCK PROTEIN C"/>
    <property type="match status" value="1"/>
</dbReference>
<evidence type="ECO:0000256" key="5">
    <source>
        <dbReference type="ARBA" id="ARBA00023136"/>
    </source>
</evidence>
<dbReference type="OrthoDB" id="7359894at2"/>
<evidence type="ECO:0000256" key="2">
    <source>
        <dbReference type="ARBA" id="ARBA00022475"/>
    </source>
</evidence>
<feature type="transmembrane region" description="Helical" evidence="6">
    <location>
        <begin position="37"/>
        <end position="61"/>
    </location>
</feature>
<evidence type="ECO:0000313" key="9">
    <source>
        <dbReference type="Proteomes" id="UP000216991"/>
    </source>
</evidence>
<reference evidence="8 9" key="1">
    <citation type="submission" date="2017-07" db="EMBL/GenBank/DDBJ databases">
        <title>Sandarakinorhabdus cyanobacteriorum sp. nov., a novel bacterium isolated from cyanobacterial aggregates in a eutrophic lake.</title>
        <authorList>
            <person name="Cai H."/>
        </authorList>
    </citation>
    <scope>NUCLEOTIDE SEQUENCE [LARGE SCALE GENOMIC DNA]</scope>
    <source>
        <strain evidence="8 9">TH057</strain>
    </source>
</reference>
<evidence type="ECO:0000256" key="4">
    <source>
        <dbReference type="ARBA" id="ARBA00022989"/>
    </source>
</evidence>
<evidence type="ECO:0000256" key="1">
    <source>
        <dbReference type="ARBA" id="ARBA00004162"/>
    </source>
</evidence>
<evidence type="ECO:0000256" key="6">
    <source>
        <dbReference type="SAM" id="Phobius"/>
    </source>
</evidence>
<evidence type="ECO:0000259" key="7">
    <source>
        <dbReference type="Pfam" id="PF04024"/>
    </source>
</evidence>
<comment type="caution">
    <text evidence="8">The sequence shown here is derived from an EMBL/GenBank/DDBJ whole genome shotgun (WGS) entry which is preliminary data.</text>
</comment>
<gene>
    <name evidence="8" type="primary">pspC</name>
    <name evidence="8" type="ORF">CHU93_06535</name>
</gene>
<keyword evidence="9" id="KW-1185">Reference proteome</keyword>
<organism evidence="8 9">
    <name type="scientific">Sandarakinorhabdus cyanobacteriorum</name>
    <dbReference type="NCBI Taxonomy" id="1981098"/>
    <lineage>
        <taxon>Bacteria</taxon>
        <taxon>Pseudomonadati</taxon>
        <taxon>Pseudomonadota</taxon>
        <taxon>Alphaproteobacteria</taxon>
        <taxon>Sphingomonadales</taxon>
        <taxon>Sphingosinicellaceae</taxon>
        <taxon>Sandarakinorhabdus</taxon>
    </lineage>
</organism>
<feature type="domain" description="Phage shock protein PspC N-terminal" evidence="7">
    <location>
        <begin position="7"/>
        <end position="61"/>
    </location>
</feature>
<dbReference type="InterPro" id="IPR052027">
    <property type="entry name" value="PspC"/>
</dbReference>
<protein>
    <submittedName>
        <fullName evidence="8">Envelope stress response membrane protein PspC</fullName>
    </submittedName>
</protein>
<evidence type="ECO:0000313" key="8">
    <source>
        <dbReference type="EMBL" id="OYQ30658.1"/>
    </source>
</evidence>